<keyword evidence="1" id="KW-0812">Transmembrane</keyword>
<accession>A0ABY2S8F5</accession>
<sequence>MKVEELLTRARDTITVGRVYGEPIERAGVTVIPAAAVLGGGGAGQGVDEKGGQGEGGGFGAAARPVGAYRIRDRAVTWVPAVDVNRLLIVLGVVVTVFLLVRVRIARARAKARTRPEVAGEPATE</sequence>
<protein>
    <submittedName>
        <fullName evidence="2">Sporulation protein</fullName>
    </submittedName>
</protein>
<feature type="transmembrane region" description="Helical" evidence="1">
    <location>
        <begin position="87"/>
        <end position="105"/>
    </location>
</feature>
<dbReference type="EMBL" id="SWMS01000003">
    <property type="protein sequence ID" value="TKG72163.1"/>
    <property type="molecule type" value="Genomic_DNA"/>
</dbReference>
<gene>
    <name evidence="2" type="ORF">FCN18_07830</name>
</gene>
<evidence type="ECO:0000256" key="1">
    <source>
        <dbReference type="SAM" id="Phobius"/>
    </source>
</evidence>
<evidence type="ECO:0000313" key="3">
    <source>
        <dbReference type="Proteomes" id="UP000309992"/>
    </source>
</evidence>
<keyword evidence="1" id="KW-1133">Transmembrane helix</keyword>
<dbReference type="RefSeq" id="WP_137094149.1">
    <property type="nucleotide sequence ID" value="NZ_SWMS01000003.1"/>
</dbReference>
<dbReference type="Proteomes" id="UP000309992">
    <property type="component" value="Unassembled WGS sequence"/>
</dbReference>
<name>A0ABY2S8F5_9PSEU</name>
<organism evidence="2 3">
    <name type="scientific">Prauserella endophytica</name>
    <dbReference type="NCBI Taxonomy" id="1592324"/>
    <lineage>
        <taxon>Bacteria</taxon>
        <taxon>Bacillati</taxon>
        <taxon>Actinomycetota</taxon>
        <taxon>Actinomycetes</taxon>
        <taxon>Pseudonocardiales</taxon>
        <taxon>Pseudonocardiaceae</taxon>
        <taxon>Prauserella</taxon>
        <taxon>Prauserella coralliicola group</taxon>
    </lineage>
</organism>
<reference evidence="2 3" key="1">
    <citation type="journal article" date="2015" name="Antonie Van Leeuwenhoek">
        <title>Prauserella endophytica sp. nov., an endophytic actinobacterium isolated from Tamarix taklamakanensis.</title>
        <authorList>
            <person name="Liu J.M."/>
            <person name="Habden X."/>
            <person name="Guo L."/>
            <person name="Tuo L."/>
            <person name="Jiang Z.K."/>
            <person name="Liu S.W."/>
            <person name="Liu X.F."/>
            <person name="Chen L."/>
            <person name="Li R.F."/>
            <person name="Zhang Y.Q."/>
            <person name="Sun C.H."/>
        </authorList>
    </citation>
    <scope>NUCLEOTIDE SEQUENCE [LARGE SCALE GENOMIC DNA]</scope>
    <source>
        <strain evidence="2 3">CGMCC 4.7182</strain>
    </source>
</reference>
<keyword evidence="3" id="KW-1185">Reference proteome</keyword>
<keyword evidence="1" id="KW-0472">Membrane</keyword>
<comment type="caution">
    <text evidence="2">The sequence shown here is derived from an EMBL/GenBank/DDBJ whole genome shotgun (WGS) entry which is preliminary data.</text>
</comment>
<evidence type="ECO:0000313" key="2">
    <source>
        <dbReference type="EMBL" id="TKG72163.1"/>
    </source>
</evidence>
<proteinExistence type="predicted"/>